<accession>A0A3B9ILQ7</accession>
<evidence type="ECO:0000256" key="1">
    <source>
        <dbReference type="SAM" id="MobiDB-lite"/>
    </source>
</evidence>
<evidence type="ECO:0000313" key="3">
    <source>
        <dbReference type="Proteomes" id="UP000257706"/>
    </source>
</evidence>
<proteinExistence type="predicted"/>
<protein>
    <submittedName>
        <fullName evidence="2">Uncharacterized protein</fullName>
    </submittedName>
</protein>
<organism evidence="2 3">
    <name type="scientific">Tistrella mobilis</name>
    <dbReference type="NCBI Taxonomy" id="171437"/>
    <lineage>
        <taxon>Bacteria</taxon>
        <taxon>Pseudomonadati</taxon>
        <taxon>Pseudomonadota</taxon>
        <taxon>Alphaproteobacteria</taxon>
        <taxon>Geminicoccales</taxon>
        <taxon>Geminicoccaceae</taxon>
        <taxon>Tistrella</taxon>
    </lineage>
</organism>
<gene>
    <name evidence="2" type="ORF">DCK97_12130</name>
</gene>
<name>A0A3B9ILQ7_9PROT</name>
<feature type="region of interest" description="Disordered" evidence="1">
    <location>
        <begin position="1"/>
        <end position="57"/>
    </location>
</feature>
<evidence type="ECO:0000313" key="2">
    <source>
        <dbReference type="EMBL" id="HAE48159.1"/>
    </source>
</evidence>
<reference evidence="2 3" key="1">
    <citation type="journal article" date="2018" name="Nat. Biotechnol.">
        <title>A standardized bacterial taxonomy based on genome phylogeny substantially revises the tree of life.</title>
        <authorList>
            <person name="Parks D.H."/>
            <person name="Chuvochina M."/>
            <person name="Waite D.W."/>
            <person name="Rinke C."/>
            <person name="Skarshewski A."/>
            <person name="Chaumeil P.A."/>
            <person name="Hugenholtz P."/>
        </authorList>
    </citation>
    <scope>NUCLEOTIDE SEQUENCE [LARGE SCALE GENOMIC DNA]</scope>
    <source>
        <strain evidence="2">UBA8739</strain>
    </source>
</reference>
<dbReference type="AlphaFoldDB" id="A0A3B9ILQ7"/>
<dbReference type="Proteomes" id="UP000257706">
    <property type="component" value="Unassembled WGS sequence"/>
</dbReference>
<dbReference type="EMBL" id="DMAI01000192">
    <property type="protein sequence ID" value="HAE48159.1"/>
    <property type="molecule type" value="Genomic_DNA"/>
</dbReference>
<feature type="compositionally biased region" description="Low complexity" evidence="1">
    <location>
        <begin position="1"/>
        <end position="12"/>
    </location>
</feature>
<sequence>MAVAAGAASGAGNPLGGRGCGRRRGRGPAPDDHPARGGSADPAAPSGPGGWCLGRGWPDRLSAQLGGRGRRAAGPVRSALSGMGCADRWRRATSAGAVSGQRSAV</sequence>
<comment type="caution">
    <text evidence="2">The sequence shown here is derived from an EMBL/GenBank/DDBJ whole genome shotgun (WGS) entry which is preliminary data.</text>
</comment>